<accession>A0A381FDP8</accession>
<dbReference type="AlphaFoldDB" id="A0A381FDP8"/>
<keyword evidence="3" id="KW-1185">Reference proteome</keyword>
<dbReference type="InterPro" id="IPR058074">
    <property type="entry name" value="Bacteriocin-like"/>
</dbReference>
<dbReference type="EMBL" id="UFVS01000001">
    <property type="protein sequence ID" value="SUX44651.1"/>
    <property type="molecule type" value="Genomic_DNA"/>
</dbReference>
<evidence type="ECO:0008006" key="5">
    <source>
        <dbReference type="Google" id="ProtNLM"/>
    </source>
</evidence>
<dbReference type="Proteomes" id="UP000255231">
    <property type="component" value="Unassembled WGS sequence"/>
</dbReference>
<evidence type="ECO:0000313" key="3">
    <source>
        <dbReference type="Proteomes" id="UP000185725"/>
    </source>
</evidence>
<dbReference type="EMBL" id="FTMF01000003">
    <property type="protein sequence ID" value="SIQ21300.1"/>
    <property type="molecule type" value="Genomic_DNA"/>
</dbReference>
<protein>
    <recommendedName>
        <fullName evidence="5">Bacteriocin</fullName>
    </recommendedName>
</protein>
<sequence>MKNLKKINRNDLSKILGSDKELPPIDQCSGQYPYATPPSGGTCPSGYIYCSFPNCCFKMGQIVVCYD</sequence>
<gene>
    <name evidence="2" type="ORF">NCTC13560_02651</name>
    <name evidence="1" type="ORF">SAMN05421682_103186</name>
</gene>
<dbReference type="GeneID" id="303674052"/>
<organism evidence="2 4">
    <name type="scientific">Chryseobacterium indoltheticum</name>
    <dbReference type="NCBI Taxonomy" id="254"/>
    <lineage>
        <taxon>Bacteria</taxon>
        <taxon>Pseudomonadati</taxon>
        <taxon>Bacteroidota</taxon>
        <taxon>Flavobacteriia</taxon>
        <taxon>Flavobacteriales</taxon>
        <taxon>Weeksellaceae</taxon>
        <taxon>Chryseobacterium group</taxon>
        <taxon>Chryseobacterium</taxon>
    </lineage>
</organism>
<reference evidence="2 4" key="2">
    <citation type="submission" date="2018-06" db="EMBL/GenBank/DDBJ databases">
        <authorList>
            <consortium name="Pathogen Informatics"/>
            <person name="Doyle S."/>
        </authorList>
    </citation>
    <scope>NUCLEOTIDE SEQUENCE [LARGE SCALE GENOMIC DNA]</scope>
    <source>
        <strain evidence="2 4">NCTC13560</strain>
    </source>
</reference>
<dbReference type="NCBIfam" id="NF047798">
    <property type="entry name" value="leader_Chryseo"/>
    <property type="match status" value="1"/>
</dbReference>
<dbReference type="OrthoDB" id="1449489at2"/>
<evidence type="ECO:0000313" key="4">
    <source>
        <dbReference type="Proteomes" id="UP000255231"/>
    </source>
</evidence>
<reference evidence="1 3" key="1">
    <citation type="submission" date="2017-01" db="EMBL/GenBank/DDBJ databases">
        <authorList>
            <person name="Varghese N."/>
            <person name="Submissions S."/>
        </authorList>
    </citation>
    <scope>NUCLEOTIDE SEQUENCE [LARGE SCALE GENOMIC DNA]</scope>
    <source>
        <strain evidence="1 3">ATCC 27950</strain>
    </source>
</reference>
<evidence type="ECO:0000313" key="1">
    <source>
        <dbReference type="EMBL" id="SIQ21300.1"/>
    </source>
</evidence>
<proteinExistence type="predicted"/>
<evidence type="ECO:0000313" key="2">
    <source>
        <dbReference type="EMBL" id="SUX44651.1"/>
    </source>
</evidence>
<dbReference type="RefSeq" id="WP_115950999.1">
    <property type="nucleotide sequence ID" value="NZ_CP033929.1"/>
</dbReference>
<name>A0A381FDP8_9FLAO</name>
<dbReference type="Proteomes" id="UP000185725">
    <property type="component" value="Unassembled WGS sequence"/>
</dbReference>